<dbReference type="SUPFAM" id="SSF46689">
    <property type="entry name" value="Homeodomain-like"/>
    <property type="match status" value="1"/>
</dbReference>
<dbReference type="Gene3D" id="1.10.357.10">
    <property type="entry name" value="Tetracycline Repressor, domain 2"/>
    <property type="match status" value="1"/>
</dbReference>
<comment type="caution">
    <text evidence="4">The sequence shown here is derived from an EMBL/GenBank/DDBJ whole genome shotgun (WGS) entry which is preliminary data.</text>
</comment>
<accession>A0A919Y9I4</accession>
<feature type="domain" description="HTH tetR-type" evidence="3">
    <location>
        <begin position="3"/>
        <end position="63"/>
    </location>
</feature>
<gene>
    <name evidence="4" type="primary">yuxN</name>
    <name evidence="4" type="ORF">J34TS1_14340</name>
</gene>
<dbReference type="PROSITE" id="PS50977">
    <property type="entry name" value="HTH_TETR_2"/>
    <property type="match status" value="1"/>
</dbReference>
<dbReference type="PANTHER" id="PTHR43479:SF11">
    <property type="entry name" value="ACREF_ENVCD OPERON REPRESSOR-RELATED"/>
    <property type="match status" value="1"/>
</dbReference>
<reference evidence="4 5" key="1">
    <citation type="submission" date="2021-03" db="EMBL/GenBank/DDBJ databases">
        <title>Antimicrobial resistance genes in bacteria isolated from Japanese honey, and their potential for conferring macrolide and lincosamide resistance in the American foulbrood pathogen Paenibacillus larvae.</title>
        <authorList>
            <person name="Okamoto M."/>
            <person name="Kumagai M."/>
            <person name="Kanamori H."/>
            <person name="Takamatsu D."/>
        </authorList>
    </citation>
    <scope>NUCLEOTIDE SEQUENCE [LARGE SCALE GENOMIC DNA]</scope>
    <source>
        <strain evidence="4 5">J34TS1</strain>
    </source>
</reference>
<evidence type="ECO:0000259" key="3">
    <source>
        <dbReference type="PROSITE" id="PS50977"/>
    </source>
</evidence>
<feature type="DNA-binding region" description="H-T-H motif" evidence="2">
    <location>
        <begin position="26"/>
        <end position="45"/>
    </location>
</feature>
<dbReference type="GO" id="GO:0003677">
    <property type="term" value="F:DNA binding"/>
    <property type="evidence" value="ECO:0007669"/>
    <property type="project" value="UniProtKB-UniRule"/>
</dbReference>
<dbReference type="RefSeq" id="WP_212977642.1">
    <property type="nucleotide sequence ID" value="NZ_AP025343.1"/>
</dbReference>
<sequence length="297" mass="34325">MSNDRKQEIMEAAIRIFSRKGFNGSTMQDVADACGMSKATLYQHYKSKDQLLLSIFYMVNDRIYYKLQSVMHQGDFPAEECLRQQIELLIRDCLSHCELIRMLHAEHPNAFNDEIMKASGEIQARMISHFERMLRLVYGPRVEPYGVELVFVLMSLLDKFNELMILQNVVVNVKELSDYIMKLLGFMAEGLMENGVKPIMSEHNRPECLRSGSPEPESDSVEGLICRMYRNADLLRDAGKAEQDIRNSILMLDHELKSPSPRRFIVQGMLHNLLGTEELRESAECLTRLPEMKHYID</sequence>
<protein>
    <submittedName>
        <fullName evidence="4">HTH-type transcriptional regulator YuxN</fullName>
    </submittedName>
</protein>
<proteinExistence type="predicted"/>
<dbReference type="Proteomes" id="UP000682811">
    <property type="component" value="Unassembled WGS sequence"/>
</dbReference>
<dbReference type="PANTHER" id="PTHR43479">
    <property type="entry name" value="ACREF/ENVCD OPERON REPRESSOR-RELATED"/>
    <property type="match status" value="1"/>
</dbReference>
<keyword evidence="5" id="KW-1185">Reference proteome</keyword>
<dbReference type="EMBL" id="BORT01000004">
    <property type="protein sequence ID" value="GIO46669.1"/>
    <property type="molecule type" value="Genomic_DNA"/>
</dbReference>
<organism evidence="4 5">
    <name type="scientific">Paenibacillus azoreducens</name>
    <dbReference type="NCBI Taxonomy" id="116718"/>
    <lineage>
        <taxon>Bacteria</taxon>
        <taxon>Bacillati</taxon>
        <taxon>Bacillota</taxon>
        <taxon>Bacilli</taxon>
        <taxon>Bacillales</taxon>
        <taxon>Paenibacillaceae</taxon>
        <taxon>Paenibacillus</taxon>
    </lineage>
</organism>
<evidence type="ECO:0000313" key="4">
    <source>
        <dbReference type="EMBL" id="GIO46669.1"/>
    </source>
</evidence>
<dbReference type="InterPro" id="IPR001647">
    <property type="entry name" value="HTH_TetR"/>
</dbReference>
<dbReference type="InterPro" id="IPR009057">
    <property type="entry name" value="Homeodomain-like_sf"/>
</dbReference>
<dbReference type="InterPro" id="IPR050624">
    <property type="entry name" value="HTH-type_Tx_Regulator"/>
</dbReference>
<dbReference type="AlphaFoldDB" id="A0A919Y9I4"/>
<evidence type="ECO:0000256" key="2">
    <source>
        <dbReference type="PROSITE-ProRule" id="PRU00335"/>
    </source>
</evidence>
<keyword evidence="1 2" id="KW-0238">DNA-binding</keyword>
<name>A0A919Y9I4_9BACL</name>
<evidence type="ECO:0000313" key="5">
    <source>
        <dbReference type="Proteomes" id="UP000682811"/>
    </source>
</evidence>
<dbReference type="Pfam" id="PF00440">
    <property type="entry name" value="TetR_N"/>
    <property type="match status" value="1"/>
</dbReference>
<dbReference type="PRINTS" id="PR00455">
    <property type="entry name" value="HTHTETR"/>
</dbReference>
<evidence type="ECO:0000256" key="1">
    <source>
        <dbReference type="ARBA" id="ARBA00023125"/>
    </source>
</evidence>